<proteinExistence type="inferred from homology"/>
<evidence type="ECO:0000259" key="4">
    <source>
        <dbReference type="Pfam" id="PF02776"/>
    </source>
</evidence>
<dbReference type="AlphaFoldDB" id="A0A9X1FUW7"/>
<dbReference type="InterPro" id="IPR045229">
    <property type="entry name" value="TPP_enz"/>
</dbReference>
<evidence type="ECO:0000256" key="2">
    <source>
        <dbReference type="ARBA" id="ARBA00023052"/>
    </source>
</evidence>
<evidence type="ECO:0000313" key="5">
    <source>
        <dbReference type="EMBL" id="MBW4708204.1"/>
    </source>
</evidence>
<dbReference type="EMBL" id="JAHXDN010000002">
    <property type="protein sequence ID" value="MBW4708204.1"/>
    <property type="molecule type" value="Genomic_DNA"/>
</dbReference>
<evidence type="ECO:0000259" key="3">
    <source>
        <dbReference type="Pfam" id="PF02775"/>
    </source>
</evidence>
<sequence length="515" mass="53668">MNGAESLVKTLLQNGVDTVFANPGTSEMHFVAALDSHPEMTCVLCLFEGGTSGAADGYFRMKRDVAGTLLHLAPGVGNAYANLHNARKATSGIVSIVGDHATHHLRYESPLKGDIVGISQAVSHWTRVSPDAACVAHDGAEVIRAARADNGQIATLILPANTAWDPATGPAVSLPPAALTRPSSAEVAAAAARLKTEGAALMIGGEALFGPLRQLAGQIAAETGCRLMVDTLIPRISKGAGSAKIDQLVYPVDPKIAQLAHTSSITLVGTDRPVAFFAYPGKPSVPEPATCVIADLCTPRMDIEWTLQALADAVGVNAQSRPRTYALDLPDIPTGTLTLDKVGRALAALLPENAILCNESVTSGFHVMPPTATARPHDLLSGTGGAIGLCMPCATGAATACPDQKVIALVGDGSAMYTLQSLWTMARESLDVTVIVFANKGYQILRDELTNVGVESYGQNARAMFDVENPTLDWVSLAKGHGVPASRTDDMDSFVRALKAGLDSDGPSLIEVVCP</sequence>
<comment type="caution">
    <text evidence="5">The sequence shown here is derived from an EMBL/GenBank/DDBJ whole genome shotgun (WGS) entry which is preliminary data.</text>
</comment>
<dbReference type="GO" id="GO:0044281">
    <property type="term" value="P:small molecule metabolic process"/>
    <property type="evidence" value="ECO:0007669"/>
    <property type="project" value="UniProtKB-ARBA"/>
</dbReference>
<dbReference type="RefSeq" id="WP_219501726.1">
    <property type="nucleotide sequence ID" value="NZ_JAHXDN010000002.1"/>
</dbReference>
<keyword evidence="6" id="KW-1185">Reference proteome</keyword>
<protein>
    <submittedName>
        <fullName evidence="5">Acetolactate synthase large subunit</fullName>
    </submittedName>
</protein>
<dbReference type="InterPro" id="IPR011766">
    <property type="entry name" value="TPP_enzyme_TPP-bd"/>
</dbReference>
<dbReference type="Pfam" id="PF02776">
    <property type="entry name" value="TPP_enzyme_N"/>
    <property type="match status" value="1"/>
</dbReference>
<evidence type="ECO:0000313" key="6">
    <source>
        <dbReference type="Proteomes" id="UP001138661"/>
    </source>
</evidence>
<organism evidence="5 6">
    <name type="scientific">Roseobacter insulae</name>
    <dbReference type="NCBI Taxonomy" id="2859783"/>
    <lineage>
        <taxon>Bacteria</taxon>
        <taxon>Pseudomonadati</taxon>
        <taxon>Pseudomonadota</taxon>
        <taxon>Alphaproteobacteria</taxon>
        <taxon>Rhodobacterales</taxon>
        <taxon>Roseobacteraceae</taxon>
        <taxon>Roseobacter</taxon>
    </lineage>
</organism>
<dbReference type="CDD" id="cd07035">
    <property type="entry name" value="TPP_PYR_POX_like"/>
    <property type="match status" value="1"/>
</dbReference>
<dbReference type="PANTHER" id="PTHR18968:SF86">
    <property type="entry name" value="ACETOLACTATE SYNTHASE LARGE SUBUNIT ILVX-RELATED"/>
    <property type="match status" value="1"/>
</dbReference>
<dbReference type="NCBIfam" id="NF005760">
    <property type="entry name" value="PRK07586.1"/>
    <property type="match status" value="1"/>
</dbReference>
<accession>A0A9X1FUW7</accession>
<dbReference type="InterPro" id="IPR012001">
    <property type="entry name" value="Thiamin_PyroP_enz_TPP-bd_dom"/>
</dbReference>
<dbReference type="Pfam" id="PF02775">
    <property type="entry name" value="TPP_enzyme_C"/>
    <property type="match status" value="1"/>
</dbReference>
<comment type="similarity">
    <text evidence="1">Belongs to the TPP enzyme family.</text>
</comment>
<reference evidence="5" key="1">
    <citation type="submission" date="2021-07" db="EMBL/GenBank/DDBJ databases">
        <title>Roseobacter insulae sp. nov., isolated from a tidal flat.</title>
        <authorList>
            <person name="Park S."/>
            <person name="Yoon J.-H."/>
        </authorList>
    </citation>
    <scope>NUCLEOTIDE SEQUENCE</scope>
    <source>
        <strain evidence="5">YSTF-M11</strain>
    </source>
</reference>
<gene>
    <name evidence="5" type="ORF">KX928_10450</name>
</gene>
<keyword evidence="2" id="KW-0786">Thiamine pyrophosphate</keyword>
<dbReference type="GO" id="GO:0003984">
    <property type="term" value="F:acetolactate synthase activity"/>
    <property type="evidence" value="ECO:0007669"/>
    <property type="project" value="TreeGrafter"/>
</dbReference>
<dbReference type="PANTHER" id="PTHR18968">
    <property type="entry name" value="THIAMINE PYROPHOSPHATE ENZYMES"/>
    <property type="match status" value="1"/>
</dbReference>
<dbReference type="CDD" id="cd02002">
    <property type="entry name" value="TPP_BFDC"/>
    <property type="match status" value="1"/>
</dbReference>
<dbReference type="Proteomes" id="UP001138661">
    <property type="component" value="Unassembled WGS sequence"/>
</dbReference>
<dbReference type="GO" id="GO:0050660">
    <property type="term" value="F:flavin adenine dinucleotide binding"/>
    <property type="evidence" value="ECO:0007669"/>
    <property type="project" value="TreeGrafter"/>
</dbReference>
<evidence type="ECO:0000256" key="1">
    <source>
        <dbReference type="ARBA" id="ARBA00007812"/>
    </source>
</evidence>
<name>A0A9X1FUW7_9RHOB</name>
<feature type="domain" description="Thiamine pyrophosphate enzyme N-terminal TPP-binding" evidence="4">
    <location>
        <begin position="1"/>
        <end position="106"/>
    </location>
</feature>
<feature type="domain" description="Thiamine pyrophosphate enzyme TPP-binding" evidence="3">
    <location>
        <begin position="376"/>
        <end position="512"/>
    </location>
</feature>
<dbReference type="GO" id="GO:0030976">
    <property type="term" value="F:thiamine pyrophosphate binding"/>
    <property type="evidence" value="ECO:0007669"/>
    <property type="project" value="InterPro"/>
</dbReference>